<keyword evidence="11" id="KW-1185">Reference proteome</keyword>
<protein>
    <recommendedName>
        <fullName evidence="12">Methyl-accepting chemotaxis protein</fullName>
    </recommendedName>
</protein>
<dbReference type="SMART" id="SM00283">
    <property type="entry name" value="MA"/>
    <property type="match status" value="1"/>
</dbReference>
<keyword evidence="2 7" id="KW-1133">Transmembrane helix</keyword>
<evidence type="ECO:0000256" key="7">
    <source>
        <dbReference type="SAM" id="Phobius"/>
    </source>
</evidence>
<gene>
    <name evidence="10" type="ORF">Aglo03_39900</name>
</gene>
<keyword evidence="3 5" id="KW-0807">Transducer</keyword>
<dbReference type="PRINTS" id="PR00260">
    <property type="entry name" value="CHEMTRNSDUCR"/>
</dbReference>
<dbReference type="Proteomes" id="UP001165042">
    <property type="component" value="Unassembled WGS sequence"/>
</dbReference>
<keyword evidence="7" id="KW-0472">Membrane</keyword>
<keyword evidence="1 7" id="KW-0812">Transmembrane</keyword>
<feature type="domain" description="HAMP" evidence="9">
    <location>
        <begin position="241"/>
        <end position="293"/>
    </location>
</feature>
<dbReference type="GO" id="GO:0016020">
    <property type="term" value="C:membrane"/>
    <property type="evidence" value="ECO:0007669"/>
    <property type="project" value="InterPro"/>
</dbReference>
<sequence>MEGPTQMADSTPTADPGSRRGGVGRFLADRSLATKIFAAIALPAVVAIGVGVQGIVATDSGAHTSQRLGKNAAAVGSISNFNGVAITAIQHLLSSFISTDIARVQKEVSDTTAAVGALREALAKFQQGIEADPEYSAVPLATVKRAIVGLDRVASVVQEQVFPAALAGQSQVALARYNNQAGPALDDLSAALVEMQQVELAAVSAEVADAAAASDTARYTTLVLLGSGLLLALLVGWLIIRGITRSVRGVSSVLESVAHGDLTRKVDVRSSDEVGVMAAALNTATASMHDTVTAITDGIQSLEGATQDMATIAGRVSDSTDETSAQAGVVSAAAEQVALNVQTVATGADEMSASIREIAQSANEAAGVAGQAVSVAAATNSTVAKLGESSMEIGNVVKVITSIAEQTNLLALNATIEAARAGDAGKGFAVVANEVKELAQETAKATEDISRRVEMIQADTSNAVNAIDEISEIIGRINDFQLTIASAVEEQTATTTEMNRNVGEAAAGVSEIAANIAGVADGATTATTSIGESNLAVETLTRLSAQLQDQVNRFTT</sequence>
<dbReference type="InterPro" id="IPR003660">
    <property type="entry name" value="HAMP_dom"/>
</dbReference>
<dbReference type="InterPro" id="IPR004090">
    <property type="entry name" value="Chemotax_Me-accpt_rcpt"/>
</dbReference>
<dbReference type="PROSITE" id="PS50111">
    <property type="entry name" value="CHEMOTAXIS_TRANSDUC_2"/>
    <property type="match status" value="1"/>
</dbReference>
<dbReference type="AlphaFoldDB" id="A0A9W6QRB0"/>
<evidence type="ECO:0000256" key="5">
    <source>
        <dbReference type="PROSITE-ProRule" id="PRU00284"/>
    </source>
</evidence>
<reference evidence="10" key="1">
    <citation type="submission" date="2023-02" db="EMBL/GenBank/DDBJ databases">
        <title>Actinokineospora globicatena NBRC 15670.</title>
        <authorList>
            <person name="Ichikawa N."/>
            <person name="Sato H."/>
            <person name="Tonouchi N."/>
        </authorList>
    </citation>
    <scope>NUCLEOTIDE SEQUENCE</scope>
    <source>
        <strain evidence="10">NBRC 15670</strain>
    </source>
</reference>
<dbReference type="Pfam" id="PF00015">
    <property type="entry name" value="MCPsignal"/>
    <property type="match status" value="1"/>
</dbReference>
<evidence type="ECO:0008006" key="12">
    <source>
        <dbReference type="Google" id="ProtNLM"/>
    </source>
</evidence>
<dbReference type="EMBL" id="BSSD01000006">
    <property type="protein sequence ID" value="GLW93174.1"/>
    <property type="molecule type" value="Genomic_DNA"/>
</dbReference>
<dbReference type="InterPro" id="IPR004089">
    <property type="entry name" value="MCPsignal_dom"/>
</dbReference>
<dbReference type="CDD" id="cd06225">
    <property type="entry name" value="HAMP"/>
    <property type="match status" value="1"/>
</dbReference>
<feature type="region of interest" description="Disordered" evidence="6">
    <location>
        <begin position="1"/>
        <end position="22"/>
    </location>
</feature>
<dbReference type="SMART" id="SM00304">
    <property type="entry name" value="HAMP"/>
    <property type="match status" value="2"/>
</dbReference>
<evidence type="ECO:0000256" key="1">
    <source>
        <dbReference type="ARBA" id="ARBA00022692"/>
    </source>
</evidence>
<dbReference type="PANTHER" id="PTHR32089:SF112">
    <property type="entry name" value="LYSOZYME-LIKE PROTEIN-RELATED"/>
    <property type="match status" value="1"/>
</dbReference>
<evidence type="ECO:0000256" key="3">
    <source>
        <dbReference type="ARBA" id="ARBA00023224"/>
    </source>
</evidence>
<comment type="similarity">
    <text evidence="4">Belongs to the methyl-accepting chemotaxis (MCP) protein family.</text>
</comment>
<evidence type="ECO:0000256" key="4">
    <source>
        <dbReference type="ARBA" id="ARBA00029447"/>
    </source>
</evidence>
<name>A0A9W6QRB0_9PSEU</name>
<proteinExistence type="inferred from homology"/>
<dbReference type="GO" id="GO:0004888">
    <property type="term" value="F:transmembrane signaling receptor activity"/>
    <property type="evidence" value="ECO:0007669"/>
    <property type="project" value="InterPro"/>
</dbReference>
<dbReference type="PANTHER" id="PTHR32089">
    <property type="entry name" value="METHYL-ACCEPTING CHEMOTAXIS PROTEIN MCPB"/>
    <property type="match status" value="1"/>
</dbReference>
<dbReference type="GO" id="GO:0007165">
    <property type="term" value="P:signal transduction"/>
    <property type="evidence" value="ECO:0007669"/>
    <property type="project" value="UniProtKB-KW"/>
</dbReference>
<evidence type="ECO:0000256" key="2">
    <source>
        <dbReference type="ARBA" id="ARBA00022989"/>
    </source>
</evidence>
<dbReference type="GO" id="GO:0006935">
    <property type="term" value="P:chemotaxis"/>
    <property type="evidence" value="ECO:0007669"/>
    <property type="project" value="InterPro"/>
</dbReference>
<dbReference type="Gene3D" id="1.10.287.950">
    <property type="entry name" value="Methyl-accepting chemotaxis protein"/>
    <property type="match status" value="1"/>
</dbReference>
<evidence type="ECO:0000259" key="8">
    <source>
        <dbReference type="PROSITE" id="PS50111"/>
    </source>
</evidence>
<dbReference type="PROSITE" id="PS50885">
    <property type="entry name" value="HAMP"/>
    <property type="match status" value="1"/>
</dbReference>
<feature type="transmembrane region" description="Helical" evidence="7">
    <location>
        <begin position="36"/>
        <end position="57"/>
    </location>
</feature>
<dbReference type="Pfam" id="PF00672">
    <property type="entry name" value="HAMP"/>
    <property type="match status" value="1"/>
</dbReference>
<evidence type="ECO:0000259" key="9">
    <source>
        <dbReference type="PROSITE" id="PS50885"/>
    </source>
</evidence>
<feature type="transmembrane region" description="Helical" evidence="7">
    <location>
        <begin position="222"/>
        <end position="240"/>
    </location>
</feature>
<evidence type="ECO:0000313" key="10">
    <source>
        <dbReference type="EMBL" id="GLW93174.1"/>
    </source>
</evidence>
<organism evidence="10 11">
    <name type="scientific">Actinokineospora globicatena</name>
    <dbReference type="NCBI Taxonomy" id="103729"/>
    <lineage>
        <taxon>Bacteria</taxon>
        <taxon>Bacillati</taxon>
        <taxon>Actinomycetota</taxon>
        <taxon>Actinomycetes</taxon>
        <taxon>Pseudonocardiales</taxon>
        <taxon>Pseudonocardiaceae</taxon>
        <taxon>Actinokineospora</taxon>
    </lineage>
</organism>
<evidence type="ECO:0000313" key="11">
    <source>
        <dbReference type="Proteomes" id="UP001165042"/>
    </source>
</evidence>
<feature type="domain" description="Methyl-accepting transducer" evidence="8">
    <location>
        <begin position="298"/>
        <end position="531"/>
    </location>
</feature>
<accession>A0A9W6QRB0</accession>
<comment type="caution">
    <text evidence="10">The sequence shown here is derived from an EMBL/GenBank/DDBJ whole genome shotgun (WGS) entry which is preliminary data.</text>
</comment>
<dbReference type="SUPFAM" id="SSF58104">
    <property type="entry name" value="Methyl-accepting chemotaxis protein (MCP) signaling domain"/>
    <property type="match status" value="1"/>
</dbReference>
<evidence type="ECO:0000256" key="6">
    <source>
        <dbReference type="SAM" id="MobiDB-lite"/>
    </source>
</evidence>